<sequence>MAHRGGVEVKAGEPLTVKVHDFMIHISQALLVEVKDKNEAVLISVVIRKKTYVLGTLSEKFPQIRFDLLFDSEFIIFHNRKHRSVYITGYKSLMMKNNHMLDSDFDSDNEEMIAAGDGSSEEDDDDKEEDRSTPPKKKADQGKNLLFAGGHGKKGDGHVDTHPSRKTGKTPAKNEKSKPKTPKICYSSGLTFNSDGALQSH</sequence>
<accession>A0A7J7L4P9</accession>
<protein>
    <recommendedName>
        <fullName evidence="2">Nucleoplasmin-like domain-containing protein</fullName>
    </recommendedName>
</protein>
<evidence type="ECO:0000256" key="1">
    <source>
        <dbReference type="SAM" id="MobiDB-lite"/>
    </source>
</evidence>
<dbReference type="InterPro" id="IPR041232">
    <property type="entry name" value="NPL"/>
</dbReference>
<feature type="compositionally biased region" description="Acidic residues" evidence="1">
    <location>
        <begin position="119"/>
        <end position="128"/>
    </location>
</feature>
<evidence type="ECO:0000259" key="2">
    <source>
        <dbReference type="Pfam" id="PF17800"/>
    </source>
</evidence>
<comment type="caution">
    <text evidence="3">The sequence shown here is derived from an EMBL/GenBank/DDBJ whole genome shotgun (WGS) entry which is preliminary data.</text>
</comment>
<feature type="region of interest" description="Disordered" evidence="1">
    <location>
        <begin position="110"/>
        <end position="201"/>
    </location>
</feature>
<name>A0A7J7L4P9_9MAGN</name>
<dbReference type="OrthoDB" id="2019803at2759"/>
<feature type="compositionally biased region" description="Polar residues" evidence="1">
    <location>
        <begin position="188"/>
        <end position="201"/>
    </location>
</feature>
<dbReference type="AlphaFoldDB" id="A0A7J7L4P9"/>
<evidence type="ECO:0000313" key="3">
    <source>
        <dbReference type="EMBL" id="KAF6137596.1"/>
    </source>
</evidence>
<keyword evidence="4" id="KW-1185">Reference proteome</keyword>
<dbReference type="Gene3D" id="2.60.120.340">
    <property type="entry name" value="Nucleoplasmin core domain"/>
    <property type="match status" value="1"/>
</dbReference>
<dbReference type="EMBL" id="JACGCM010002645">
    <property type="protein sequence ID" value="KAF6137596.1"/>
    <property type="molecule type" value="Genomic_DNA"/>
</dbReference>
<dbReference type="Proteomes" id="UP000541444">
    <property type="component" value="Unassembled WGS sequence"/>
</dbReference>
<reference evidence="3 4" key="1">
    <citation type="journal article" date="2020" name="IScience">
        <title>Genome Sequencing of the Endangered Kingdonia uniflora (Circaeasteraceae, Ranunculales) Reveals Potential Mechanisms of Evolutionary Specialization.</title>
        <authorList>
            <person name="Sun Y."/>
            <person name="Deng T."/>
            <person name="Zhang A."/>
            <person name="Moore M.J."/>
            <person name="Landis J.B."/>
            <person name="Lin N."/>
            <person name="Zhang H."/>
            <person name="Zhang X."/>
            <person name="Huang J."/>
            <person name="Zhang X."/>
            <person name="Sun H."/>
            <person name="Wang H."/>
        </authorList>
    </citation>
    <scope>NUCLEOTIDE SEQUENCE [LARGE SCALE GENOMIC DNA]</scope>
    <source>
        <strain evidence="3">TB1705</strain>
        <tissue evidence="3">Leaf</tissue>
    </source>
</reference>
<feature type="compositionally biased region" description="Basic and acidic residues" evidence="1">
    <location>
        <begin position="153"/>
        <end position="163"/>
    </location>
</feature>
<feature type="compositionally biased region" description="Basic and acidic residues" evidence="1">
    <location>
        <begin position="129"/>
        <end position="141"/>
    </location>
</feature>
<feature type="domain" description="Nucleoplasmin-like" evidence="2">
    <location>
        <begin position="6"/>
        <end position="90"/>
    </location>
</feature>
<proteinExistence type="predicted"/>
<organism evidence="3 4">
    <name type="scientific">Kingdonia uniflora</name>
    <dbReference type="NCBI Taxonomy" id="39325"/>
    <lineage>
        <taxon>Eukaryota</taxon>
        <taxon>Viridiplantae</taxon>
        <taxon>Streptophyta</taxon>
        <taxon>Embryophyta</taxon>
        <taxon>Tracheophyta</taxon>
        <taxon>Spermatophyta</taxon>
        <taxon>Magnoliopsida</taxon>
        <taxon>Ranunculales</taxon>
        <taxon>Circaeasteraceae</taxon>
        <taxon>Kingdonia</taxon>
    </lineage>
</organism>
<gene>
    <name evidence="3" type="ORF">GIB67_007454</name>
</gene>
<evidence type="ECO:0000313" key="4">
    <source>
        <dbReference type="Proteomes" id="UP000541444"/>
    </source>
</evidence>
<dbReference type="Pfam" id="PF17800">
    <property type="entry name" value="NPL"/>
    <property type="match status" value="1"/>
</dbReference>